<accession>A0A4Y2LHJ5</accession>
<keyword evidence="2" id="KW-1185">Reference proteome</keyword>
<protein>
    <submittedName>
        <fullName evidence="1">Uncharacterized protein</fullName>
    </submittedName>
</protein>
<comment type="caution">
    <text evidence="1">The sequence shown here is derived from an EMBL/GenBank/DDBJ whole genome shotgun (WGS) entry which is preliminary data.</text>
</comment>
<name>A0A4Y2LHJ5_ARAVE</name>
<dbReference type="AlphaFoldDB" id="A0A4Y2LHJ5"/>
<sequence length="241" mass="26094">MAYPKLFAIGSASPKAGPGYSHPPIPVFVTSTLAGWLIQNCLHGPCISKAPGWTGTHPSLSSSTSTLAGWLIQICFCNWALHLLRPALVQSPTHPCLRQRAHWQDGYPNCLQLGPASPKAGPGYSYPPIPVFVRTSTLAGWLIQIVCNWALHLLRPVLVTGTHPSLSSSASTLAGCYQMCLQLGPSSPKAGPGYSHPPIPVFVNEHWQDGLSKIVCNWALHLLRPALVTNTHPCLRERAHW</sequence>
<evidence type="ECO:0000313" key="2">
    <source>
        <dbReference type="Proteomes" id="UP000499080"/>
    </source>
</evidence>
<dbReference type="EMBL" id="BGPR01005785">
    <property type="protein sequence ID" value="GBN13423.1"/>
    <property type="molecule type" value="Genomic_DNA"/>
</dbReference>
<dbReference type="Proteomes" id="UP000499080">
    <property type="component" value="Unassembled WGS sequence"/>
</dbReference>
<proteinExistence type="predicted"/>
<reference evidence="1 2" key="1">
    <citation type="journal article" date="2019" name="Sci. Rep.">
        <title>Orb-weaving spider Araneus ventricosus genome elucidates the spidroin gene catalogue.</title>
        <authorList>
            <person name="Kono N."/>
            <person name="Nakamura H."/>
            <person name="Ohtoshi R."/>
            <person name="Moran D.A.P."/>
            <person name="Shinohara A."/>
            <person name="Yoshida Y."/>
            <person name="Fujiwara M."/>
            <person name="Mori M."/>
            <person name="Tomita M."/>
            <person name="Arakawa K."/>
        </authorList>
    </citation>
    <scope>NUCLEOTIDE SEQUENCE [LARGE SCALE GENOMIC DNA]</scope>
</reference>
<organism evidence="1 2">
    <name type="scientific">Araneus ventricosus</name>
    <name type="common">Orbweaver spider</name>
    <name type="synonym">Epeira ventricosa</name>
    <dbReference type="NCBI Taxonomy" id="182803"/>
    <lineage>
        <taxon>Eukaryota</taxon>
        <taxon>Metazoa</taxon>
        <taxon>Ecdysozoa</taxon>
        <taxon>Arthropoda</taxon>
        <taxon>Chelicerata</taxon>
        <taxon>Arachnida</taxon>
        <taxon>Araneae</taxon>
        <taxon>Araneomorphae</taxon>
        <taxon>Entelegynae</taxon>
        <taxon>Araneoidea</taxon>
        <taxon>Araneidae</taxon>
        <taxon>Araneus</taxon>
    </lineage>
</organism>
<gene>
    <name evidence="1" type="ORF">AVEN_116345_1</name>
</gene>
<evidence type="ECO:0000313" key="1">
    <source>
        <dbReference type="EMBL" id="GBN13423.1"/>
    </source>
</evidence>